<accession>A0AA88E8B3</accession>
<organism evidence="2 3">
    <name type="scientific">Ficus carica</name>
    <name type="common">Common fig</name>
    <dbReference type="NCBI Taxonomy" id="3494"/>
    <lineage>
        <taxon>Eukaryota</taxon>
        <taxon>Viridiplantae</taxon>
        <taxon>Streptophyta</taxon>
        <taxon>Embryophyta</taxon>
        <taxon>Tracheophyta</taxon>
        <taxon>Spermatophyta</taxon>
        <taxon>Magnoliopsida</taxon>
        <taxon>eudicotyledons</taxon>
        <taxon>Gunneridae</taxon>
        <taxon>Pentapetalae</taxon>
        <taxon>rosids</taxon>
        <taxon>fabids</taxon>
        <taxon>Rosales</taxon>
        <taxon>Moraceae</taxon>
        <taxon>Ficeae</taxon>
        <taxon>Ficus</taxon>
    </lineage>
</organism>
<evidence type="ECO:0000256" key="1">
    <source>
        <dbReference type="SAM" id="MobiDB-lite"/>
    </source>
</evidence>
<feature type="region of interest" description="Disordered" evidence="1">
    <location>
        <begin position="1"/>
        <end position="27"/>
    </location>
</feature>
<gene>
    <name evidence="2" type="ORF">TIFTF001_038748</name>
</gene>
<proteinExistence type="predicted"/>
<evidence type="ECO:0000313" key="2">
    <source>
        <dbReference type="EMBL" id="GMN69701.1"/>
    </source>
</evidence>
<evidence type="ECO:0000313" key="3">
    <source>
        <dbReference type="Proteomes" id="UP001187192"/>
    </source>
</evidence>
<comment type="caution">
    <text evidence="2">The sequence shown here is derived from an EMBL/GenBank/DDBJ whole genome shotgun (WGS) entry which is preliminary data.</text>
</comment>
<sequence length="65" mass="6932">MLSANIIEKGEEKEEGKAEPASPVSSIHEINAERAELDAMKTTSPDISSVADIGVQEAMEFLTAN</sequence>
<reference evidence="2" key="1">
    <citation type="submission" date="2023-07" db="EMBL/GenBank/DDBJ databases">
        <title>draft genome sequence of fig (Ficus carica).</title>
        <authorList>
            <person name="Takahashi T."/>
            <person name="Nishimura K."/>
        </authorList>
    </citation>
    <scope>NUCLEOTIDE SEQUENCE</scope>
</reference>
<dbReference type="Proteomes" id="UP001187192">
    <property type="component" value="Unassembled WGS sequence"/>
</dbReference>
<keyword evidence="3" id="KW-1185">Reference proteome</keyword>
<dbReference type="AlphaFoldDB" id="A0AA88E8B3"/>
<feature type="compositionally biased region" description="Basic and acidic residues" evidence="1">
    <location>
        <begin position="8"/>
        <end position="18"/>
    </location>
</feature>
<protein>
    <submittedName>
        <fullName evidence="2">Uncharacterized protein</fullName>
    </submittedName>
</protein>
<name>A0AA88E8B3_FICCA</name>
<dbReference type="EMBL" id="BTGU01000910">
    <property type="protein sequence ID" value="GMN69701.1"/>
    <property type="molecule type" value="Genomic_DNA"/>
</dbReference>